<evidence type="ECO:0000313" key="2">
    <source>
        <dbReference type="EMBL" id="MBB5489685.1"/>
    </source>
</evidence>
<dbReference type="EMBL" id="JACHDO010000001">
    <property type="protein sequence ID" value="MBB5489685.1"/>
    <property type="molecule type" value="Genomic_DNA"/>
</dbReference>
<gene>
    <name evidence="2" type="ORF">HNR07_000822</name>
</gene>
<protein>
    <submittedName>
        <fullName evidence="2">Uncharacterized protein</fullName>
    </submittedName>
</protein>
<comment type="caution">
    <text evidence="2">The sequence shown here is derived from an EMBL/GenBank/DDBJ whole genome shotgun (WGS) entry which is preliminary data.</text>
</comment>
<evidence type="ECO:0000313" key="3">
    <source>
        <dbReference type="Proteomes" id="UP000579647"/>
    </source>
</evidence>
<proteinExistence type="predicted"/>
<dbReference type="RefSeq" id="WP_376769901.1">
    <property type="nucleotide sequence ID" value="NZ_BAAAKM010000014.1"/>
</dbReference>
<name>A0A840WCD8_9ACTN</name>
<dbReference type="AlphaFoldDB" id="A0A840WCD8"/>
<sequence>MTVETPPAGNPSLAGGGHPDHGADSPGVFSGPTRTEFGAQTPLEPGARACAEPLYPVDLAVLALRGMAVELRARGVEAREDGVSGVVDAGPAARPQSALLRPHRGDLWWWMRWPRQDGVPSALSGVPLSPVTRTSDAARRIVGALSASAEGG</sequence>
<keyword evidence="3" id="KW-1185">Reference proteome</keyword>
<feature type="region of interest" description="Disordered" evidence="1">
    <location>
        <begin position="1"/>
        <end position="41"/>
    </location>
</feature>
<evidence type="ECO:0000256" key="1">
    <source>
        <dbReference type="SAM" id="MobiDB-lite"/>
    </source>
</evidence>
<reference evidence="2 3" key="1">
    <citation type="submission" date="2020-08" db="EMBL/GenBank/DDBJ databases">
        <title>Sequencing the genomes of 1000 actinobacteria strains.</title>
        <authorList>
            <person name="Klenk H.-P."/>
        </authorList>
    </citation>
    <scope>NUCLEOTIDE SEQUENCE [LARGE SCALE GENOMIC DNA]</scope>
    <source>
        <strain evidence="2 3">DSM 44598</strain>
    </source>
</reference>
<organism evidence="2 3">
    <name type="scientific">Nocardiopsis metallicus</name>
    <dbReference type="NCBI Taxonomy" id="179819"/>
    <lineage>
        <taxon>Bacteria</taxon>
        <taxon>Bacillati</taxon>
        <taxon>Actinomycetota</taxon>
        <taxon>Actinomycetes</taxon>
        <taxon>Streptosporangiales</taxon>
        <taxon>Nocardiopsidaceae</taxon>
        <taxon>Nocardiopsis</taxon>
    </lineage>
</organism>
<accession>A0A840WCD8</accession>
<dbReference type="Proteomes" id="UP000579647">
    <property type="component" value="Unassembled WGS sequence"/>
</dbReference>